<feature type="region of interest" description="Disordered" evidence="2">
    <location>
        <begin position="314"/>
        <end position="333"/>
    </location>
</feature>
<feature type="region of interest" description="Disordered" evidence="2">
    <location>
        <begin position="103"/>
        <end position="135"/>
    </location>
</feature>
<feature type="active site" evidence="1">
    <location>
        <position position="667"/>
    </location>
</feature>
<feature type="region of interest" description="Disordered" evidence="2">
    <location>
        <begin position="344"/>
        <end position="380"/>
    </location>
</feature>
<accession>A0ABP1QG27</accession>
<dbReference type="PANTHER" id="PTHR31340:SF3">
    <property type="entry name" value="MITOCHONDRIAL GENOME MAINTENANCE EXONUCLEASE 1"/>
    <property type="match status" value="1"/>
</dbReference>
<protein>
    <recommendedName>
        <fullName evidence="1">Mitochondrial genome maintenance exonuclease 1</fullName>
        <ecNumber evidence="1">3.1.-.-</ecNumber>
    </recommendedName>
</protein>
<feature type="compositionally biased region" description="Low complexity" evidence="2">
    <location>
        <begin position="317"/>
        <end position="326"/>
    </location>
</feature>
<gene>
    <name evidence="3" type="ORF">ODALV1_LOCUS10294</name>
</gene>
<evidence type="ECO:0000256" key="2">
    <source>
        <dbReference type="SAM" id="MobiDB-lite"/>
    </source>
</evidence>
<comment type="similarity">
    <text evidence="1">Belongs to the MGME1 family.</text>
</comment>
<feature type="region of interest" description="Disordered" evidence="2">
    <location>
        <begin position="165"/>
        <end position="204"/>
    </location>
</feature>
<dbReference type="Proteomes" id="UP001642540">
    <property type="component" value="Unassembled WGS sequence"/>
</dbReference>
<evidence type="ECO:0000313" key="4">
    <source>
        <dbReference type="Proteomes" id="UP001642540"/>
    </source>
</evidence>
<feature type="active site" evidence="1">
    <location>
        <position position="654"/>
    </location>
</feature>
<feature type="region of interest" description="Disordered" evidence="2">
    <location>
        <begin position="284"/>
        <end position="308"/>
    </location>
</feature>
<dbReference type="EC" id="3.1.-.-" evidence="1"/>
<keyword evidence="4" id="KW-1185">Reference proteome</keyword>
<evidence type="ECO:0000313" key="3">
    <source>
        <dbReference type="EMBL" id="CAL8099626.1"/>
    </source>
</evidence>
<sequence length="751" mass="84288">MRMMMMTQRSFIYACKNSVTFSSCKDYSYCNKRAIIETIMWTMPSGQICRSDIMSRWFGSGGRSRWLKDTLLRLPSYNHNNKVNCYKSTKSFCSVTSNDNQLEPAEGNKDLKVKSAQTTGKKSVSSSSSAKTSKQAKFIKKLHKENKNLFGELLETKQEKVKRIRKELKEKKTGKDTDGDSKKTKGSLQGKVSVEEDTNEPIQKNNWKWRSRSLLHPKSLPRVESVKLERAGTSINKNRKVDVGRDNTSASPVLRSHKGAEIQWALRNAPTKMKLIELSQSSNDVAEYEKGQPSTRAALQDDDDDAGEFGRVSIATSKSSMSSNNSGPHDESMPTVEQLINSFYETEDRQLHPKSETKGYKLGRDDASKSSRVRDSQSSKNISELLGTNYNEGFSNIESVSDLHVNDGNKNSKKDPANIRPVKSKQQAPLQTQQRKNNVPTTESEASPFTLPFYNPERNYYAAGDELEVDVTPGSMNLSRNGGGGDGNQDNMNAESIITSFPYPVMGKSGPPPAYVANGFVDSDKGDDNKLFANSHQQPLALTSSKVPSVSKILNATMSEEQARVLKRWEQKMIAEMGEQGFRQYKESILTNGKILHSNIETYLRGKPIEDISVAEPNQGHWNSLSGILTSVDHVHVLESHVIHPQLQYCGIVDCVAEFRNRLVLIDWKTSQKPKPLVSMTYDTPLQIAAYIGAINYDPKYSLKIDDGMIVVAYEDGSSCQTFLLNSTDIGKYWKLWLQRLRRFRMLNPPI</sequence>
<feature type="compositionally biased region" description="Basic and acidic residues" evidence="2">
    <location>
        <begin position="404"/>
        <end position="417"/>
    </location>
</feature>
<proteinExistence type="inferred from homology"/>
<evidence type="ECO:0000256" key="1">
    <source>
        <dbReference type="HAMAP-Rule" id="MF_03030"/>
    </source>
</evidence>
<feature type="region of interest" description="Disordered" evidence="2">
    <location>
        <begin position="402"/>
        <end position="451"/>
    </location>
</feature>
<feature type="active site" evidence="1">
    <location>
        <position position="669"/>
    </location>
</feature>
<comment type="caution">
    <text evidence="3">The sequence shown here is derived from an EMBL/GenBank/DDBJ whole genome shotgun (WGS) entry which is preliminary data.</text>
</comment>
<dbReference type="Gene3D" id="3.90.320.10">
    <property type="match status" value="1"/>
</dbReference>
<keyword evidence="1" id="KW-0540">Nuclease</keyword>
<comment type="function">
    <text evidence="1">Metal-dependent single-stranded DNA (ssDNA) exonuclease involved in mitochondrial genome maintenance.</text>
</comment>
<dbReference type="EMBL" id="CAXLJM020000032">
    <property type="protein sequence ID" value="CAL8099626.1"/>
    <property type="molecule type" value="Genomic_DNA"/>
</dbReference>
<feature type="compositionally biased region" description="Basic and acidic residues" evidence="2">
    <location>
        <begin position="165"/>
        <end position="183"/>
    </location>
</feature>
<keyword evidence="1" id="KW-0496">Mitochondrion</keyword>
<name>A0ABP1QG27_9HEXA</name>
<keyword evidence="1" id="KW-0269">Exonuclease</keyword>
<dbReference type="PANTHER" id="PTHR31340">
    <property type="entry name" value="MITOCHONDRIAL GENOME MAINTENANCE EXONUCLEASE 1"/>
    <property type="match status" value="1"/>
</dbReference>
<feature type="compositionally biased region" description="Low complexity" evidence="2">
    <location>
        <begin position="121"/>
        <end position="135"/>
    </location>
</feature>
<comment type="subcellular location">
    <subcellularLocation>
        <location evidence="1">Mitochondrion</location>
    </subcellularLocation>
</comment>
<feature type="compositionally biased region" description="Polar residues" evidence="2">
    <location>
        <begin position="424"/>
        <end position="447"/>
    </location>
</feature>
<keyword evidence="1" id="KW-0378">Hydrolase</keyword>
<organism evidence="3 4">
    <name type="scientific">Orchesella dallaii</name>
    <dbReference type="NCBI Taxonomy" id="48710"/>
    <lineage>
        <taxon>Eukaryota</taxon>
        <taxon>Metazoa</taxon>
        <taxon>Ecdysozoa</taxon>
        <taxon>Arthropoda</taxon>
        <taxon>Hexapoda</taxon>
        <taxon>Collembola</taxon>
        <taxon>Entomobryomorpha</taxon>
        <taxon>Entomobryoidea</taxon>
        <taxon>Orchesellidae</taxon>
        <taxon>Orchesellinae</taxon>
        <taxon>Orchesella</taxon>
    </lineage>
</organism>
<feature type="compositionally biased region" description="Basic and acidic residues" evidence="2">
    <location>
        <begin position="346"/>
        <end position="377"/>
    </location>
</feature>
<reference evidence="3 4" key="1">
    <citation type="submission" date="2024-08" db="EMBL/GenBank/DDBJ databases">
        <authorList>
            <person name="Cucini C."/>
            <person name="Frati F."/>
        </authorList>
    </citation>
    <scope>NUCLEOTIDE SEQUENCE [LARGE SCALE GENOMIC DNA]</scope>
</reference>
<dbReference type="InterPro" id="IPR011604">
    <property type="entry name" value="PDDEXK-like_dom_sf"/>
</dbReference>
<dbReference type="HAMAP" id="MF_03030">
    <property type="entry name" value="MGME1"/>
    <property type="match status" value="1"/>
</dbReference>